<accession>A0A1D3MX34</accession>
<dbReference type="PROSITE" id="PS51257">
    <property type="entry name" value="PROKAR_LIPOPROTEIN"/>
    <property type="match status" value="1"/>
</dbReference>
<protein>
    <recommendedName>
        <fullName evidence="3">Lipoprotein</fullName>
    </recommendedName>
</protein>
<sequence length="333" mass="38277">MKRKTSFYVIIVIVLLLISGCSKGVEKEVKPQQTSIKLENTSFNSKIESTANRDKMPNTKSGGISLGLYNLDGNIEPKFNLEIEENQSIKKFLTIGNLIEKDRVYKIMLFVDYKQEEFKVDNREASKEFTFKMKAGETLEIPFEISPQKKGLHDILFVIAKYPDNKRLDEDYRKNTDLTNLLFYRFSTVVGGDDSLPENIKFNEYGEKKQTDNLDGLFMSKEDDFKRWLIQDVSKNETLSFNTKVGNNSNQQKTFALITLLDWEQVNIAKEQKVAFFDLPTNTIVNLKSEIPIKKEPGVYDLTPILISNPFQKLEVGNRQVETAIRVGINVQK</sequence>
<dbReference type="EMBL" id="LXLX01000084">
    <property type="protein sequence ID" value="OFD87460.1"/>
    <property type="molecule type" value="Genomic_DNA"/>
</dbReference>
<dbReference type="AlphaFoldDB" id="A0A1D3MX34"/>
<dbReference type="PATRIC" id="fig|86662.23.peg.5825"/>
<comment type="caution">
    <text evidence="1">The sequence shown here is derived from an EMBL/GenBank/DDBJ whole genome shotgun (WGS) entry which is preliminary data.</text>
</comment>
<organism evidence="1 2">
    <name type="scientific">Bacillus mycoides</name>
    <dbReference type="NCBI Taxonomy" id="1405"/>
    <lineage>
        <taxon>Bacteria</taxon>
        <taxon>Bacillati</taxon>
        <taxon>Bacillota</taxon>
        <taxon>Bacilli</taxon>
        <taxon>Bacillales</taxon>
        <taxon>Bacillaceae</taxon>
        <taxon>Bacillus</taxon>
        <taxon>Bacillus cereus group</taxon>
    </lineage>
</organism>
<evidence type="ECO:0000313" key="2">
    <source>
        <dbReference type="Proteomes" id="UP000175835"/>
    </source>
</evidence>
<dbReference type="Proteomes" id="UP000175835">
    <property type="component" value="Unassembled WGS sequence"/>
</dbReference>
<evidence type="ECO:0008006" key="3">
    <source>
        <dbReference type="Google" id="ProtNLM"/>
    </source>
</evidence>
<name>A0A1D3MX34_BACMY</name>
<evidence type="ECO:0000313" key="1">
    <source>
        <dbReference type="EMBL" id="OFD87460.1"/>
    </source>
</evidence>
<proteinExistence type="predicted"/>
<dbReference type="RefSeq" id="WP_002203009.1">
    <property type="nucleotide sequence ID" value="NZ_FMJF01000047.1"/>
</dbReference>
<gene>
    <name evidence="1" type="ORF">BWGOE11_56970</name>
</gene>
<reference evidence="1 2" key="1">
    <citation type="submission" date="2016-05" db="EMBL/GenBank/DDBJ databases">
        <title>Bacillus thuringiensis and Bacillus weihenstephanensis as novel biocontrol agents of wilt causing Verticillium species.</title>
        <authorList>
            <person name="Hollensteiner J."/>
            <person name="Wemheuer F."/>
            <person name="Harting R."/>
            <person name="Kolarzyk A."/>
            <person name="Diaz-Valerio S."/>
            <person name="Poehlein A."/>
            <person name="Brzuszkiewicz E."/>
            <person name="Nesemann K."/>
            <person name="Braus-Stromeyer S."/>
            <person name="Braus G."/>
            <person name="Daniel R."/>
            <person name="Liesegang H."/>
        </authorList>
    </citation>
    <scope>NUCLEOTIDE SEQUENCE [LARGE SCALE GENOMIC DNA]</scope>
    <source>
        <strain evidence="1 2">GOE11</strain>
    </source>
</reference>